<reference evidence="2" key="1">
    <citation type="submission" date="2011-04" db="EMBL/GenBank/DDBJ databases">
        <title>Evolution of plant cell wall degrading machinery underlies the functional diversity of forest fungi.</title>
        <authorList>
            <consortium name="US DOE Joint Genome Institute (JGI-PGF)"/>
            <person name="Eastwood D.C."/>
            <person name="Floudas D."/>
            <person name="Binder M."/>
            <person name="Majcherczyk A."/>
            <person name="Schneider P."/>
            <person name="Aerts A."/>
            <person name="Asiegbu F.O."/>
            <person name="Baker S.E."/>
            <person name="Barry K."/>
            <person name="Bendiksby M."/>
            <person name="Blumentritt M."/>
            <person name="Coutinho P.M."/>
            <person name="Cullen D."/>
            <person name="Cullen D."/>
            <person name="Gathman A."/>
            <person name="Goodell B."/>
            <person name="Henrissat B."/>
            <person name="Ihrmark K."/>
            <person name="Kauserud H."/>
            <person name="Kohler A."/>
            <person name="LaButti K."/>
            <person name="Lapidus A."/>
            <person name="Lavin J.L."/>
            <person name="Lee Y.-H."/>
            <person name="Lindquist E."/>
            <person name="Lilly W."/>
            <person name="Lucas S."/>
            <person name="Morin E."/>
            <person name="Murat C."/>
            <person name="Oguiza J.A."/>
            <person name="Park J."/>
            <person name="Pisabarro A.G."/>
            <person name="Riley R."/>
            <person name="Rosling A."/>
            <person name="Salamov A."/>
            <person name="Schmidt O."/>
            <person name="Schmutz J."/>
            <person name="Skrede I."/>
            <person name="Stenlid J."/>
            <person name="Wiebenga A."/>
            <person name="Xie X."/>
            <person name="Kues U."/>
            <person name="Hibbett D.S."/>
            <person name="Hoffmeister D."/>
            <person name="Hogberg N."/>
            <person name="Martin F."/>
            <person name="Grigoriev I.V."/>
            <person name="Watkinson S.C."/>
        </authorList>
    </citation>
    <scope>NUCLEOTIDE SEQUENCE</scope>
    <source>
        <strain evidence="2">S7.9</strain>
    </source>
</reference>
<organism>
    <name type="scientific">Serpula lacrymans var. lacrymans (strain S7.9)</name>
    <name type="common">Dry rot fungus</name>
    <dbReference type="NCBI Taxonomy" id="578457"/>
    <lineage>
        <taxon>Eukaryota</taxon>
        <taxon>Fungi</taxon>
        <taxon>Dikarya</taxon>
        <taxon>Basidiomycota</taxon>
        <taxon>Agaricomycotina</taxon>
        <taxon>Agaricomycetes</taxon>
        <taxon>Agaricomycetidae</taxon>
        <taxon>Boletales</taxon>
        <taxon>Coniophorineae</taxon>
        <taxon>Serpulaceae</taxon>
        <taxon>Serpula</taxon>
    </lineage>
</organism>
<feature type="compositionally biased region" description="Polar residues" evidence="1">
    <location>
        <begin position="49"/>
        <end position="60"/>
    </location>
</feature>
<dbReference type="Proteomes" id="UP000008064">
    <property type="component" value="Unassembled WGS sequence"/>
</dbReference>
<dbReference type="RefSeq" id="XP_007313346.1">
    <property type="nucleotide sequence ID" value="XM_007313284.1"/>
</dbReference>
<name>F8NGM2_SERL9</name>
<feature type="compositionally biased region" description="Polar residues" evidence="1">
    <location>
        <begin position="21"/>
        <end position="36"/>
    </location>
</feature>
<evidence type="ECO:0000313" key="2">
    <source>
        <dbReference type="EMBL" id="EGO29104.1"/>
    </source>
</evidence>
<dbReference type="AlphaFoldDB" id="F8NGM2"/>
<dbReference type="HOGENOM" id="CLU_2242910_0_0_1"/>
<evidence type="ECO:0000256" key="1">
    <source>
        <dbReference type="SAM" id="MobiDB-lite"/>
    </source>
</evidence>
<dbReference type="KEGG" id="sla:SERLADRAFT_456427"/>
<feature type="region of interest" description="Disordered" evidence="1">
    <location>
        <begin position="12"/>
        <end position="60"/>
    </location>
</feature>
<sequence>MRIPVENYQQQAVYGTEYGPPTSTSSSLAGNILSSTPEPPPADQDSDILLTQPTSSNASRYCSVRGCNKPLSYDSNNKMCDVCRGRHRIYATTKRAKRKMEKAAIVSQN</sequence>
<accession>F8NGM2</accession>
<feature type="non-terminal residue" evidence="2">
    <location>
        <position position="109"/>
    </location>
</feature>
<protein>
    <submittedName>
        <fullName evidence="2">Uncharacterized protein</fullName>
    </submittedName>
</protein>
<dbReference type="GeneID" id="18817324"/>
<gene>
    <name evidence="2" type="ORF">SERLADRAFT_456427</name>
</gene>
<proteinExistence type="predicted"/>
<dbReference type="OrthoDB" id="3070249at2759"/>
<dbReference type="EMBL" id="GL945429">
    <property type="protein sequence ID" value="EGO29104.1"/>
    <property type="molecule type" value="Genomic_DNA"/>
</dbReference>